<name>A0A1F7X6S3_9BACT</name>
<keyword evidence="2" id="KW-0812">Transmembrane</keyword>
<feature type="transmembrane region" description="Helical" evidence="2">
    <location>
        <begin position="24"/>
        <end position="45"/>
    </location>
</feature>
<keyword evidence="2" id="KW-1133">Transmembrane helix</keyword>
<evidence type="ECO:0008006" key="5">
    <source>
        <dbReference type="Google" id="ProtNLM"/>
    </source>
</evidence>
<dbReference type="Proteomes" id="UP000179219">
    <property type="component" value="Unassembled WGS sequence"/>
</dbReference>
<comment type="caution">
    <text evidence="3">The sequence shown here is derived from an EMBL/GenBank/DDBJ whole genome shotgun (WGS) entry which is preliminary data.</text>
</comment>
<evidence type="ECO:0000256" key="1">
    <source>
        <dbReference type="SAM" id="MobiDB-lite"/>
    </source>
</evidence>
<organism evidence="3 4">
    <name type="scientific">Candidatus Woesebacteria bacterium RBG_13_34_9</name>
    <dbReference type="NCBI Taxonomy" id="1802477"/>
    <lineage>
        <taxon>Bacteria</taxon>
        <taxon>Candidatus Woeseibacteriota</taxon>
    </lineage>
</organism>
<feature type="compositionally biased region" description="Low complexity" evidence="1">
    <location>
        <begin position="152"/>
        <end position="166"/>
    </location>
</feature>
<evidence type="ECO:0000313" key="3">
    <source>
        <dbReference type="EMBL" id="OGM10681.1"/>
    </source>
</evidence>
<accession>A0A1F7X6S3</accession>
<gene>
    <name evidence="3" type="ORF">A2159_02505</name>
</gene>
<sequence>MDLPEKNNSINIVKFLSKKLKASVFIQITLLSILMISLVSISVSIQNPKKEIPTEAYTTPTPTPVVYTCNGTCFPESEPCYQRGTGTCPLNRFCCLIANSPTPRPTLTPTPIVYTCNGMCFPGGEYCYKTGTGTCPINTFCCLIDESPTPTRRVTNTPTPTRTPTKTPTPTPKPSCTEKSWNVSWVRQTNPIWAMDPFYTCSKPEKDHYWIGACGQASVSSILCKYVHSKYCNLRTTMGTFPEYKFSSCTGLYMSENIKVLQKFGSNFSTLSIATPNKQKVIQNLSYGPVIVGGYFSGINHTSLVTGVNKYCELIFHDPYFNSDNPKQWHRIDSVYLEKFITITIIEAVSIRPK</sequence>
<keyword evidence="2" id="KW-0472">Membrane</keyword>
<protein>
    <recommendedName>
        <fullName evidence="5">Peptidase C39-like domain-containing protein</fullName>
    </recommendedName>
</protein>
<evidence type="ECO:0000313" key="4">
    <source>
        <dbReference type="Proteomes" id="UP000179219"/>
    </source>
</evidence>
<feature type="region of interest" description="Disordered" evidence="1">
    <location>
        <begin position="152"/>
        <end position="175"/>
    </location>
</feature>
<evidence type="ECO:0000256" key="2">
    <source>
        <dbReference type="SAM" id="Phobius"/>
    </source>
</evidence>
<proteinExistence type="predicted"/>
<dbReference type="AlphaFoldDB" id="A0A1F7X6S3"/>
<dbReference type="InterPro" id="IPR022118">
    <property type="entry name" value="Peptidase_C70_AvrRpt2"/>
</dbReference>
<reference evidence="3 4" key="1">
    <citation type="journal article" date="2016" name="Nat. Commun.">
        <title>Thousands of microbial genomes shed light on interconnected biogeochemical processes in an aquifer system.</title>
        <authorList>
            <person name="Anantharaman K."/>
            <person name="Brown C.T."/>
            <person name="Hug L.A."/>
            <person name="Sharon I."/>
            <person name="Castelle C.J."/>
            <person name="Probst A.J."/>
            <person name="Thomas B.C."/>
            <person name="Singh A."/>
            <person name="Wilkins M.J."/>
            <person name="Karaoz U."/>
            <person name="Brodie E.L."/>
            <person name="Williams K.H."/>
            <person name="Hubbard S.S."/>
            <person name="Banfield J.F."/>
        </authorList>
    </citation>
    <scope>NUCLEOTIDE SEQUENCE [LARGE SCALE GENOMIC DNA]</scope>
</reference>
<dbReference type="Pfam" id="PF12385">
    <property type="entry name" value="Peptidase_C70"/>
    <property type="match status" value="1"/>
</dbReference>
<dbReference type="EMBL" id="MGFP01000001">
    <property type="protein sequence ID" value="OGM10681.1"/>
    <property type="molecule type" value="Genomic_DNA"/>
</dbReference>